<proteinExistence type="predicted"/>
<dbReference type="EMBL" id="SSOB01000016">
    <property type="protein sequence ID" value="THF78350.1"/>
    <property type="molecule type" value="Genomic_DNA"/>
</dbReference>
<comment type="caution">
    <text evidence="2">The sequence shown here is derived from an EMBL/GenBank/DDBJ whole genome shotgun (WGS) entry which is preliminary data.</text>
</comment>
<keyword evidence="3" id="KW-1185">Reference proteome</keyword>
<dbReference type="AlphaFoldDB" id="A0A4S4BVA2"/>
<reference evidence="2 3" key="1">
    <citation type="submission" date="2019-04" db="EMBL/GenBank/DDBJ databases">
        <title>Cohnella sp. nov. isolated from preserved vegetables.</title>
        <authorList>
            <person name="Lin S.-Y."/>
            <person name="Hung M.-H."/>
            <person name="Young C.-C."/>
        </authorList>
    </citation>
    <scope>NUCLEOTIDE SEQUENCE [LARGE SCALE GENOMIC DNA]</scope>
    <source>
        <strain evidence="2 3">CC-MHH1044</strain>
    </source>
</reference>
<evidence type="ECO:0000256" key="1">
    <source>
        <dbReference type="SAM" id="Phobius"/>
    </source>
</evidence>
<accession>A0A4S4BVA2</accession>
<feature type="transmembrane region" description="Helical" evidence="1">
    <location>
        <begin position="21"/>
        <end position="40"/>
    </location>
</feature>
<name>A0A4S4BVA2_9BACL</name>
<gene>
    <name evidence="2" type="ORF">E6C55_14115</name>
</gene>
<dbReference type="RefSeq" id="WP_136370446.1">
    <property type="nucleotide sequence ID" value="NZ_SSOB01000016.1"/>
</dbReference>
<protein>
    <submittedName>
        <fullName evidence="2">Uncharacterized protein</fullName>
    </submittedName>
</protein>
<sequence>MRNRSSAPNRDEDWLKRGSRILLRTAAWLAVALLVAQIALRLPLLRHHLTNTDEWEGIPYVSSRSVR</sequence>
<dbReference type="Proteomes" id="UP000310636">
    <property type="component" value="Unassembled WGS sequence"/>
</dbReference>
<keyword evidence="1" id="KW-0472">Membrane</keyword>
<organism evidence="2 3">
    <name type="scientific">Cohnella fermenti</name>
    <dbReference type="NCBI Taxonomy" id="2565925"/>
    <lineage>
        <taxon>Bacteria</taxon>
        <taxon>Bacillati</taxon>
        <taxon>Bacillota</taxon>
        <taxon>Bacilli</taxon>
        <taxon>Bacillales</taxon>
        <taxon>Paenibacillaceae</taxon>
        <taxon>Cohnella</taxon>
    </lineage>
</organism>
<evidence type="ECO:0000313" key="3">
    <source>
        <dbReference type="Proteomes" id="UP000310636"/>
    </source>
</evidence>
<keyword evidence="1" id="KW-0812">Transmembrane</keyword>
<evidence type="ECO:0000313" key="2">
    <source>
        <dbReference type="EMBL" id="THF78350.1"/>
    </source>
</evidence>
<keyword evidence="1" id="KW-1133">Transmembrane helix</keyword>